<evidence type="ECO:0000313" key="8">
    <source>
        <dbReference type="EMBL" id="KOF67229.1"/>
    </source>
</evidence>
<dbReference type="OrthoDB" id="6148336at2759"/>
<dbReference type="AlphaFoldDB" id="A0A0L8FRB7"/>
<dbReference type="PROSITE" id="PS50940">
    <property type="entry name" value="CHIT_BIND_II"/>
    <property type="match status" value="1"/>
</dbReference>
<dbReference type="PANTHER" id="PTHR23301:SF106">
    <property type="entry name" value="CHITIN-BINDING TYPE-2 DOMAIN-CONTAINING PROTEIN-RELATED"/>
    <property type="match status" value="1"/>
</dbReference>
<dbReference type="EMBL" id="KQ427290">
    <property type="protein sequence ID" value="KOF67229.1"/>
    <property type="molecule type" value="Genomic_DNA"/>
</dbReference>
<organism evidence="8">
    <name type="scientific">Octopus bimaculoides</name>
    <name type="common">California two-spotted octopus</name>
    <dbReference type="NCBI Taxonomy" id="37653"/>
    <lineage>
        <taxon>Eukaryota</taxon>
        <taxon>Metazoa</taxon>
        <taxon>Spiralia</taxon>
        <taxon>Lophotrochozoa</taxon>
        <taxon>Mollusca</taxon>
        <taxon>Cephalopoda</taxon>
        <taxon>Coleoidea</taxon>
        <taxon>Octopodiformes</taxon>
        <taxon>Octopoda</taxon>
        <taxon>Incirrata</taxon>
        <taxon>Octopodidae</taxon>
        <taxon>Octopus</taxon>
    </lineage>
</organism>
<accession>A0A0L8FRB7</accession>
<dbReference type="InterPro" id="IPR036508">
    <property type="entry name" value="Chitin-bd_dom_sf"/>
</dbReference>
<evidence type="ECO:0000259" key="7">
    <source>
        <dbReference type="PROSITE" id="PS50940"/>
    </source>
</evidence>
<dbReference type="KEGG" id="obi:106881668"/>
<feature type="chain" id="PRO_5005582535" description="Chitin-binding type-2 domain-containing protein" evidence="6">
    <location>
        <begin position="32"/>
        <end position="426"/>
    </location>
</feature>
<name>A0A0L8FRB7_OCTBM</name>
<keyword evidence="1" id="KW-0147">Chitin-binding</keyword>
<dbReference type="OMA" id="HPKYCHL"/>
<sequence length="426" mass="48450">MENLPNYQKSMHRSWKIVLLGILILVTNASSQNTMDTDLDRFCEACIVNTGAGYYSHPLRCDVFVHCSQSGDNRTVMASVKECPNGLYWSQEDLTCRHPYNVYCPQDPCKQPGRIAYREVFSCAAYYKCKNGTRESQRTCCEDRYRFDEISQECVEDELCRSNCHSKITLVSDSPPLIPLCTKKAVLDDIRFYIQDVHGYNYRMPCPLGTIFSVDTCSCIRGRRNITNIIKRCEPFIHLPFDKDWKDYSKYPKGTGARSVTILPVEGASGSAAAFFNDSSVTVWALNNMFFGSNFTLSFRFRPAETTNGRFALVDNSDCDKSATFGVAYERTEISRTIYGGFILNDESVVRLQADLKPDQWHSVTLLKTGYRVELWVDGLKTSKLGNADIKRLDCSLTIGRGTNLDPFIGFIDDLQFFKCTPEEYF</sequence>
<feature type="domain" description="Chitin-binding type-2" evidence="7">
    <location>
        <begin position="43"/>
        <end position="106"/>
    </location>
</feature>
<dbReference type="SUPFAM" id="SSF57625">
    <property type="entry name" value="Invertebrate chitin-binding proteins"/>
    <property type="match status" value="1"/>
</dbReference>
<evidence type="ECO:0000256" key="2">
    <source>
        <dbReference type="ARBA" id="ARBA00022729"/>
    </source>
</evidence>
<dbReference type="SUPFAM" id="SSF49899">
    <property type="entry name" value="Concanavalin A-like lectins/glucanases"/>
    <property type="match status" value="1"/>
</dbReference>
<dbReference type="Pfam" id="PF01607">
    <property type="entry name" value="CBM_14"/>
    <property type="match status" value="1"/>
</dbReference>
<dbReference type="Gene3D" id="2.60.120.200">
    <property type="match status" value="1"/>
</dbReference>
<dbReference type="GO" id="GO:0005576">
    <property type="term" value="C:extracellular region"/>
    <property type="evidence" value="ECO:0007669"/>
    <property type="project" value="InterPro"/>
</dbReference>
<dbReference type="InterPro" id="IPR002557">
    <property type="entry name" value="Chitin-bd_dom"/>
</dbReference>
<dbReference type="PANTHER" id="PTHR23301">
    <property type="entry name" value="CHITIN BINDING PERITROPHIN-A"/>
    <property type="match status" value="1"/>
</dbReference>
<keyword evidence="4" id="KW-1015">Disulfide bond</keyword>
<dbReference type="SMART" id="SM00494">
    <property type="entry name" value="ChtBD2"/>
    <property type="match status" value="3"/>
</dbReference>
<dbReference type="Pfam" id="PF13385">
    <property type="entry name" value="Laminin_G_3"/>
    <property type="match status" value="1"/>
</dbReference>
<proteinExistence type="predicted"/>
<evidence type="ECO:0000256" key="6">
    <source>
        <dbReference type="SAM" id="SignalP"/>
    </source>
</evidence>
<evidence type="ECO:0000256" key="4">
    <source>
        <dbReference type="ARBA" id="ARBA00023157"/>
    </source>
</evidence>
<keyword evidence="5" id="KW-0325">Glycoprotein</keyword>
<evidence type="ECO:0000256" key="1">
    <source>
        <dbReference type="ARBA" id="ARBA00022669"/>
    </source>
</evidence>
<dbReference type="GO" id="GO:0008061">
    <property type="term" value="F:chitin binding"/>
    <property type="evidence" value="ECO:0007669"/>
    <property type="project" value="UniProtKB-KW"/>
</dbReference>
<gene>
    <name evidence="8" type="ORF">OCBIM_22010162mg</name>
</gene>
<protein>
    <recommendedName>
        <fullName evidence="7">Chitin-binding type-2 domain-containing protein</fullName>
    </recommendedName>
</protein>
<keyword evidence="3" id="KW-0677">Repeat</keyword>
<reference evidence="8" key="1">
    <citation type="submission" date="2015-07" db="EMBL/GenBank/DDBJ databases">
        <title>MeaNS - Measles Nucleotide Surveillance Program.</title>
        <authorList>
            <person name="Tran T."/>
            <person name="Druce J."/>
        </authorList>
    </citation>
    <scope>NUCLEOTIDE SEQUENCE</scope>
    <source>
        <strain evidence="8">UCB-OBI-ISO-001</strain>
        <tissue evidence="8">Gonad</tissue>
    </source>
</reference>
<evidence type="ECO:0000256" key="3">
    <source>
        <dbReference type="ARBA" id="ARBA00022737"/>
    </source>
</evidence>
<dbReference type="InterPro" id="IPR013320">
    <property type="entry name" value="ConA-like_dom_sf"/>
</dbReference>
<feature type="signal peptide" evidence="6">
    <location>
        <begin position="1"/>
        <end position="31"/>
    </location>
</feature>
<keyword evidence="2 6" id="KW-0732">Signal</keyword>
<evidence type="ECO:0000256" key="5">
    <source>
        <dbReference type="ARBA" id="ARBA00023180"/>
    </source>
</evidence>
<dbReference type="InterPro" id="IPR051940">
    <property type="entry name" value="Chitin_bind-dev_reg"/>
</dbReference>
<dbReference type="Gene3D" id="2.170.140.10">
    <property type="entry name" value="Chitin binding domain"/>
    <property type="match status" value="1"/>
</dbReference>